<accession>A0ABM1VEZ1</accession>
<dbReference type="Proteomes" id="UP000694930">
    <property type="component" value="Chromosome 7"/>
</dbReference>
<dbReference type="InterPro" id="IPR013103">
    <property type="entry name" value="RVT_2"/>
</dbReference>
<dbReference type="Pfam" id="PF07727">
    <property type="entry name" value="RVT_2"/>
    <property type="match status" value="1"/>
</dbReference>
<proteinExistence type="predicted"/>
<reference evidence="3" key="2">
    <citation type="submission" date="2025-08" db="UniProtKB">
        <authorList>
            <consortium name="RefSeq"/>
        </authorList>
    </citation>
    <scope>IDENTIFICATION</scope>
</reference>
<dbReference type="PANTHER" id="PTHR47481:SF21">
    <property type="entry name" value="BASIC-LEUCINE ZIPPER TRANSCRIPTION FACTOR Q-RELATED"/>
    <property type="match status" value="1"/>
</dbReference>
<feature type="domain" description="Reverse transcriptase Ty1/copia-type" evidence="1">
    <location>
        <begin position="1"/>
        <end position="124"/>
    </location>
</feature>
<sequence length="233" mass="26428">MRLVIAFAAQLQWAVYRFDVKSEFLNGDLQEEVYITQPEGFKMEGDETKLYKLKKVLYGLKKAPRALYSKVDRYFHKITAKSAWDALHTTYSNKSQTLVFSLHDQLACVTKEYCSISDYNQAIRSLSDEIAIAGTTVSNFKIHTCLGPMFRKISATICARETTIYYDGCLKNYRTMNFSSTMTILRNYSILSQLQLVLPPNPTLIATVASSATILNNGARTHMQILYQNGNPT</sequence>
<keyword evidence="2" id="KW-1185">Reference proteome</keyword>
<evidence type="ECO:0000259" key="1">
    <source>
        <dbReference type="Pfam" id="PF07727"/>
    </source>
</evidence>
<dbReference type="GeneID" id="114078012"/>
<evidence type="ECO:0000313" key="2">
    <source>
        <dbReference type="Proteomes" id="UP000694930"/>
    </source>
</evidence>
<name>A0ABM1VEZ1_SOLPN</name>
<gene>
    <name evidence="3" type="primary">LOC114078012</name>
</gene>
<organism evidence="2 3">
    <name type="scientific">Solanum pennellii</name>
    <name type="common">Tomato</name>
    <name type="synonym">Lycopersicon pennellii</name>
    <dbReference type="NCBI Taxonomy" id="28526"/>
    <lineage>
        <taxon>Eukaryota</taxon>
        <taxon>Viridiplantae</taxon>
        <taxon>Streptophyta</taxon>
        <taxon>Embryophyta</taxon>
        <taxon>Tracheophyta</taxon>
        <taxon>Spermatophyta</taxon>
        <taxon>Magnoliopsida</taxon>
        <taxon>eudicotyledons</taxon>
        <taxon>Gunneridae</taxon>
        <taxon>Pentapetalae</taxon>
        <taxon>asterids</taxon>
        <taxon>lamiids</taxon>
        <taxon>Solanales</taxon>
        <taxon>Solanaceae</taxon>
        <taxon>Solanoideae</taxon>
        <taxon>Solaneae</taxon>
        <taxon>Solanum</taxon>
        <taxon>Solanum subgen. Lycopersicon</taxon>
    </lineage>
</organism>
<dbReference type="RefSeq" id="XP_027774309.1">
    <property type="nucleotide sequence ID" value="XM_027918508.1"/>
</dbReference>
<protein>
    <submittedName>
        <fullName evidence="3">Uncharacterized protein LOC114078012</fullName>
    </submittedName>
</protein>
<reference evidence="2" key="1">
    <citation type="journal article" date="2014" name="Nat. Genet.">
        <title>The genome of the stress-tolerant wild tomato species Solanum pennellii.</title>
        <authorList>
            <person name="Bolger A."/>
            <person name="Scossa F."/>
            <person name="Bolger M.E."/>
            <person name="Lanz C."/>
            <person name="Maumus F."/>
            <person name="Tohge T."/>
            <person name="Quesneville H."/>
            <person name="Alseekh S."/>
            <person name="Sorensen I."/>
            <person name="Lichtenstein G."/>
            <person name="Fich E.A."/>
            <person name="Conte M."/>
            <person name="Keller H."/>
            <person name="Schneeberger K."/>
            <person name="Schwacke R."/>
            <person name="Ofner I."/>
            <person name="Vrebalov J."/>
            <person name="Xu Y."/>
            <person name="Osorio S."/>
            <person name="Aflitos S.A."/>
            <person name="Schijlen E."/>
            <person name="Jimenez-Gomez J.M."/>
            <person name="Ryngajllo M."/>
            <person name="Kimura S."/>
            <person name="Kumar R."/>
            <person name="Koenig D."/>
            <person name="Headland L.R."/>
            <person name="Maloof J.N."/>
            <person name="Sinha N."/>
            <person name="van Ham R.C."/>
            <person name="Lankhorst R.K."/>
            <person name="Mao L."/>
            <person name="Vogel A."/>
            <person name="Arsova B."/>
            <person name="Panstruga R."/>
            <person name="Fei Z."/>
            <person name="Rose J.K."/>
            <person name="Zamir D."/>
            <person name="Carrari F."/>
            <person name="Giovannoni J.J."/>
            <person name="Weigel D."/>
            <person name="Usadel B."/>
            <person name="Fernie A.R."/>
        </authorList>
    </citation>
    <scope>NUCLEOTIDE SEQUENCE [LARGE SCALE GENOMIC DNA]</scope>
    <source>
        <strain evidence="2">cv. LA0716</strain>
    </source>
</reference>
<dbReference type="PANTHER" id="PTHR47481">
    <property type="match status" value="1"/>
</dbReference>
<evidence type="ECO:0000313" key="3">
    <source>
        <dbReference type="RefSeq" id="XP_027774309.1"/>
    </source>
</evidence>